<reference evidence="4" key="1">
    <citation type="submission" date="2010-05" db="EMBL/GenBank/DDBJ databases">
        <title>Complete sequence of Methylotenera sp. 301.</title>
        <authorList>
            <person name="Lucas S."/>
            <person name="Copeland A."/>
            <person name="Lapidus A."/>
            <person name="Cheng J.-F."/>
            <person name="Bruce D."/>
            <person name="Goodwin L."/>
            <person name="Pitluck S."/>
            <person name="Clum A."/>
            <person name="Land M."/>
            <person name="Hauser L."/>
            <person name="Kyrpides N."/>
            <person name="Ivanova N."/>
            <person name="Chistoservova L."/>
            <person name="Kalyuzhnaya M."/>
            <person name="Woyke T."/>
        </authorList>
    </citation>
    <scope>NUCLEOTIDE SEQUENCE [LARGE SCALE GENOMIC DNA]</scope>
    <source>
        <strain evidence="4">301</strain>
    </source>
</reference>
<evidence type="ECO:0000256" key="1">
    <source>
        <dbReference type="SAM" id="SignalP"/>
    </source>
</evidence>
<dbReference type="eggNOG" id="COG3386">
    <property type="taxonomic scope" value="Bacteria"/>
</dbReference>
<protein>
    <recommendedName>
        <fullName evidence="2">Ice-binding protein C-terminal domain-containing protein</fullName>
    </recommendedName>
</protein>
<dbReference type="NCBIfam" id="TIGR02595">
    <property type="entry name" value="PEP_CTERM"/>
    <property type="match status" value="1"/>
</dbReference>
<accession>D7DPA5</accession>
<evidence type="ECO:0000259" key="2">
    <source>
        <dbReference type="Pfam" id="PF07589"/>
    </source>
</evidence>
<dbReference type="OrthoDB" id="8703835at2"/>
<keyword evidence="1" id="KW-0732">Signal</keyword>
<evidence type="ECO:0000313" key="4">
    <source>
        <dbReference type="Proteomes" id="UP000000383"/>
    </source>
</evidence>
<dbReference type="AlphaFoldDB" id="D7DPA5"/>
<name>D7DPA5_METV0</name>
<feature type="chain" id="PRO_5003094882" description="Ice-binding protein C-terminal domain-containing protein" evidence="1">
    <location>
        <begin position="23"/>
        <end position="226"/>
    </location>
</feature>
<dbReference type="RefSeq" id="WP_013147465.1">
    <property type="nucleotide sequence ID" value="NC_014207.1"/>
</dbReference>
<dbReference type="STRING" id="666681.M301_0765"/>
<proteinExistence type="predicted"/>
<dbReference type="Proteomes" id="UP000000383">
    <property type="component" value="Chromosome"/>
</dbReference>
<dbReference type="EMBL" id="CP002056">
    <property type="protein sequence ID" value="ADI29149.1"/>
    <property type="molecule type" value="Genomic_DNA"/>
</dbReference>
<sequence precursor="true">MFKKSNLLSTLLAVVVSTSSIAASASQFTINFDLLSSGANANLDQVAIDNGVSFASGHLVDTVDADFNVTGQHWAAYSIADDNVDPSIFVQNSANLGWGAAPSGVNALDARFDQVLVQFANPTQLSSFSFNLDSSSYGNPQASNVLFLDKDGNIIFTSNDYFQSTTTSFNQSFASSLTVSAVVLTSGKLYDNLTVAAVPEPETYAMLLAGLGLLGFVSRRRNNEQV</sequence>
<keyword evidence="4" id="KW-1185">Reference proteome</keyword>
<reference evidence="3 4" key="2">
    <citation type="journal article" date="2011" name="J. Bacteriol.">
        <title>Genomes of three methylotrophs from a single niche uncover genetic and metabolic divergence of Methylophilaceae.</title>
        <authorList>
            <person name="Lapidus A."/>
            <person name="Clum A."/>
            <person name="Labutti K."/>
            <person name="Kaluzhnaya M.G."/>
            <person name="Lim S."/>
            <person name="Beck D.A."/>
            <person name="Glavina Del Rio T."/>
            <person name="Nolan M."/>
            <person name="Mavromatis K."/>
            <person name="Huntemann M."/>
            <person name="Lucas S."/>
            <person name="Lidstrom M.E."/>
            <person name="Ivanova N."/>
            <person name="Chistoserdova L."/>
        </authorList>
    </citation>
    <scope>NUCLEOTIDE SEQUENCE [LARGE SCALE GENOMIC DNA]</scope>
    <source>
        <strain evidence="3 4">301</strain>
    </source>
</reference>
<dbReference type="HOGENOM" id="CLU_1223570_0_0_4"/>
<feature type="signal peptide" evidence="1">
    <location>
        <begin position="1"/>
        <end position="22"/>
    </location>
</feature>
<dbReference type="Pfam" id="PF07589">
    <property type="entry name" value="PEP-CTERM"/>
    <property type="match status" value="1"/>
</dbReference>
<feature type="domain" description="Ice-binding protein C-terminal" evidence="2">
    <location>
        <begin position="197"/>
        <end position="221"/>
    </location>
</feature>
<gene>
    <name evidence="3" type="ordered locus">M301_0765</name>
</gene>
<dbReference type="InterPro" id="IPR013424">
    <property type="entry name" value="Ice-binding_C"/>
</dbReference>
<evidence type="ECO:0000313" key="3">
    <source>
        <dbReference type="EMBL" id="ADI29149.1"/>
    </source>
</evidence>
<dbReference type="KEGG" id="meh:M301_0765"/>
<organism evidence="3 4">
    <name type="scientific">Methylotenera versatilis (strain 301)</name>
    <dbReference type="NCBI Taxonomy" id="666681"/>
    <lineage>
        <taxon>Bacteria</taxon>
        <taxon>Pseudomonadati</taxon>
        <taxon>Pseudomonadota</taxon>
        <taxon>Betaproteobacteria</taxon>
        <taxon>Nitrosomonadales</taxon>
        <taxon>Methylophilaceae</taxon>
        <taxon>Methylotenera</taxon>
    </lineage>
</organism>